<organism evidence="7 8">
    <name type="scientific">Desulfonatronum thiosulfatophilum</name>
    <dbReference type="NCBI Taxonomy" id="617002"/>
    <lineage>
        <taxon>Bacteria</taxon>
        <taxon>Pseudomonadati</taxon>
        <taxon>Thermodesulfobacteriota</taxon>
        <taxon>Desulfovibrionia</taxon>
        <taxon>Desulfovibrionales</taxon>
        <taxon>Desulfonatronaceae</taxon>
        <taxon>Desulfonatronum</taxon>
    </lineage>
</organism>
<dbReference type="AlphaFoldDB" id="A0A1G6B994"/>
<dbReference type="CDD" id="cd17932">
    <property type="entry name" value="DEXQc_UvrD"/>
    <property type="match status" value="1"/>
</dbReference>
<dbReference type="PROSITE" id="PS51198">
    <property type="entry name" value="UVRD_HELICASE_ATP_BIND"/>
    <property type="match status" value="1"/>
</dbReference>
<dbReference type="InterPro" id="IPR027417">
    <property type="entry name" value="P-loop_NTPase"/>
</dbReference>
<dbReference type="InterPro" id="IPR014016">
    <property type="entry name" value="UvrD-like_ATP-bd"/>
</dbReference>
<dbReference type="STRING" id="617002.SAMN05660653_00808"/>
<dbReference type="Gene3D" id="3.40.50.300">
    <property type="entry name" value="P-loop containing nucleotide triphosphate hydrolases"/>
    <property type="match status" value="3"/>
</dbReference>
<keyword evidence="3 5" id="KW-0347">Helicase</keyword>
<dbReference type="Gene3D" id="1.10.10.160">
    <property type="match status" value="1"/>
</dbReference>
<accession>A0A1G6B994</accession>
<keyword evidence="8" id="KW-1185">Reference proteome</keyword>
<evidence type="ECO:0000256" key="3">
    <source>
        <dbReference type="ARBA" id="ARBA00022806"/>
    </source>
</evidence>
<dbReference type="Proteomes" id="UP000198771">
    <property type="component" value="Unassembled WGS sequence"/>
</dbReference>
<dbReference type="Gene3D" id="3.20.20.140">
    <property type="entry name" value="Metal-dependent hydrolases"/>
    <property type="match status" value="1"/>
</dbReference>
<dbReference type="OrthoDB" id="9810135at2"/>
<dbReference type="InterPro" id="IPR016195">
    <property type="entry name" value="Pol/histidinol_Pase-like"/>
</dbReference>
<keyword evidence="1 5" id="KW-0547">Nucleotide-binding</keyword>
<evidence type="ECO:0000259" key="6">
    <source>
        <dbReference type="PROSITE" id="PS51198"/>
    </source>
</evidence>
<keyword evidence="4 5" id="KW-0067">ATP-binding</keyword>
<dbReference type="EMBL" id="FMXO01000004">
    <property type="protein sequence ID" value="SDB17129.1"/>
    <property type="molecule type" value="Genomic_DNA"/>
</dbReference>
<gene>
    <name evidence="7" type="ORF">SAMN05660653_00808</name>
</gene>
<dbReference type="GO" id="GO:0004386">
    <property type="term" value="F:helicase activity"/>
    <property type="evidence" value="ECO:0007669"/>
    <property type="project" value="UniProtKB-UniRule"/>
</dbReference>
<dbReference type="RefSeq" id="WP_092117495.1">
    <property type="nucleotide sequence ID" value="NZ_FMXO01000004.1"/>
</dbReference>
<reference evidence="7 8" key="1">
    <citation type="submission" date="2016-10" db="EMBL/GenBank/DDBJ databases">
        <authorList>
            <person name="de Groot N.N."/>
        </authorList>
    </citation>
    <scope>NUCLEOTIDE SEQUENCE [LARGE SCALE GENOMIC DNA]</scope>
    <source>
        <strain evidence="7 8">ASO4-2</strain>
    </source>
</reference>
<evidence type="ECO:0000256" key="2">
    <source>
        <dbReference type="ARBA" id="ARBA00022801"/>
    </source>
</evidence>
<dbReference type="GO" id="GO:0016787">
    <property type="term" value="F:hydrolase activity"/>
    <property type="evidence" value="ECO:0007669"/>
    <property type="project" value="UniProtKB-UniRule"/>
</dbReference>
<dbReference type="PANTHER" id="PTHR40084">
    <property type="entry name" value="PHOSPHOHYDROLASE, PHP FAMILY"/>
    <property type="match status" value="1"/>
</dbReference>
<protein>
    <submittedName>
        <fullName evidence="7">TIGR00375 family protein</fullName>
    </submittedName>
</protein>
<dbReference type="SUPFAM" id="SSF89550">
    <property type="entry name" value="PHP domain-like"/>
    <property type="match status" value="1"/>
</dbReference>
<dbReference type="GO" id="GO:0005524">
    <property type="term" value="F:ATP binding"/>
    <property type="evidence" value="ECO:0007669"/>
    <property type="project" value="UniProtKB-UniRule"/>
</dbReference>
<feature type="domain" description="UvrD-like helicase ATP-binding" evidence="6">
    <location>
        <begin position="472"/>
        <end position="725"/>
    </location>
</feature>
<sequence length="1049" mass="116873">MSSDLFRADLHIHSRHSRATSRNLSPRLLAAWARVKGLDVVATGDFTHPGWLAELEDDLEEDGSGLLVPRQPVDVAAEIPWLEAVPPVSRTRFMLSAEISTIYKRGDKVRKVHHLVFLPGLEQVRALNFKLAQIGNLGSDGRPILGLDSRHLLEMVLETHPLAFLVPAHIWTPWFSLFGSKSGFDTIEECYGDLASEIFALETGLSSDPAMNWQWSALDRFRMISNSDAHSGEKLAREANLFSGEPSYEGIFRALRGEGQSHKFLGTVEFFPEEGKYHLDGHRNCNVVLDPKESKAHQNICPVCNQPLTLGVLHRVLELADRGLPLQPENQPDFHSLVPLNELIAEIVGTGPATKRVRNEYSRLVASHGSELHILGELPLDELRRNKPLLAESISRMRQGKVLRQSGFDGNYGKISMFTPQEQREFLRGRSFFIPEPTAAASPEVAAQTAAPYSATETQISDHPVQDAAPVLVFNEEQDRALRAGPHPVLVLAGPGTGKTRTLMGRIAHLLRQGVHPRRMLVVTFTRRAAQELRERLVNMHGEDEAIPQADTLHAMAYETWTRVQGEAPVLLSDDAARRVFAAANPELTSAQLKQLWDELSQARERRSLSENITEPADRYARQKQDWNLVDYSDLLEFWLAHAANDQTSSPYTHILVDEVQDLSLLQWELLQHLSPADGAGFWAIGDPRQCIYGFRGAVPDIADAMQSKWSNLETIPLNVNYRSASNLTQLYRGLFPEEQAMQCHDQSSGRIALFQASTDMREAAWIAGQVRGLLGGTGHWESDHGRHGCLSPGDIGILVRMKTLIPAVMQALQREGIPCSAPEAEPFWKEPRVAILLQAASGILGLGGMEEGALQCPQQVVVQGPVALAAHLQDVMPFDRLFWQGKEFLALKKAYARHQGWAGLLTWINFQAELELVRSRAETVQVMTLHASKGLEFEAIFLPALEDGLLPMIGLDLFGGSGGNTAGVSNIPAGRQTDLEEERRLFYVGLSRAKRWLFLSHAGKRNLFGRSLRLKASRFLENFPKKGIQRSKTVEQTVRRQKRISLFS</sequence>
<feature type="binding site" evidence="5">
    <location>
        <begin position="493"/>
        <end position="500"/>
    </location>
    <ligand>
        <name>ATP</name>
        <dbReference type="ChEBI" id="CHEBI:30616"/>
    </ligand>
</feature>
<dbReference type="CDD" id="cd19067">
    <property type="entry name" value="PfuEndoQ-like"/>
    <property type="match status" value="1"/>
</dbReference>
<name>A0A1G6B994_9BACT</name>
<keyword evidence="2 5" id="KW-0378">Hydrolase</keyword>
<dbReference type="Pfam" id="PF13361">
    <property type="entry name" value="UvrD_C"/>
    <property type="match status" value="2"/>
</dbReference>
<dbReference type="SUPFAM" id="SSF52540">
    <property type="entry name" value="P-loop containing nucleoside triphosphate hydrolases"/>
    <property type="match status" value="1"/>
</dbReference>
<dbReference type="CDD" id="cd18807">
    <property type="entry name" value="SF1_C_UvrD"/>
    <property type="match status" value="1"/>
</dbReference>
<dbReference type="GO" id="GO:0140097">
    <property type="term" value="F:catalytic activity, acting on DNA"/>
    <property type="evidence" value="ECO:0007669"/>
    <property type="project" value="UniProtKB-ARBA"/>
</dbReference>
<evidence type="ECO:0000256" key="4">
    <source>
        <dbReference type="ARBA" id="ARBA00022840"/>
    </source>
</evidence>
<evidence type="ECO:0000256" key="1">
    <source>
        <dbReference type="ARBA" id="ARBA00022741"/>
    </source>
</evidence>
<dbReference type="PANTHER" id="PTHR40084:SF1">
    <property type="entry name" value="PHOSPHOTRANSFERASE"/>
    <property type="match status" value="1"/>
</dbReference>
<dbReference type="InterPro" id="IPR013986">
    <property type="entry name" value="DExx_box_DNA_helicase_dom_sf"/>
</dbReference>
<evidence type="ECO:0000313" key="8">
    <source>
        <dbReference type="Proteomes" id="UP000198771"/>
    </source>
</evidence>
<evidence type="ECO:0000256" key="5">
    <source>
        <dbReference type="PROSITE-ProRule" id="PRU00560"/>
    </source>
</evidence>
<dbReference type="Pfam" id="PF13245">
    <property type="entry name" value="AAA_19"/>
    <property type="match status" value="1"/>
</dbReference>
<proteinExistence type="predicted"/>
<evidence type="ECO:0000313" key="7">
    <source>
        <dbReference type="EMBL" id="SDB17129.1"/>
    </source>
</evidence>
<dbReference type="InterPro" id="IPR014017">
    <property type="entry name" value="DNA_helicase_UvrD-like_C"/>
</dbReference>